<reference evidence="2 3" key="1">
    <citation type="submission" date="2020-08" db="EMBL/GenBank/DDBJ databases">
        <title>Genomic Encyclopedia of Type Strains, Phase III (KMG-III): the genomes of soil and plant-associated and newly described type strains.</title>
        <authorList>
            <person name="Whitman W."/>
        </authorList>
    </citation>
    <scope>NUCLEOTIDE SEQUENCE [LARGE SCALE GENOMIC DNA]</scope>
    <source>
        <strain evidence="2 3">CECT 8960</strain>
    </source>
</reference>
<organism evidence="2 3">
    <name type="scientific">Actinophytocola algeriensis</name>
    <dbReference type="NCBI Taxonomy" id="1768010"/>
    <lineage>
        <taxon>Bacteria</taxon>
        <taxon>Bacillati</taxon>
        <taxon>Actinomycetota</taxon>
        <taxon>Actinomycetes</taxon>
        <taxon>Pseudonocardiales</taxon>
        <taxon>Pseudonocardiaceae</taxon>
    </lineage>
</organism>
<dbReference type="SUPFAM" id="SSF51735">
    <property type="entry name" value="NAD(P)-binding Rossmann-fold domains"/>
    <property type="match status" value="1"/>
</dbReference>
<keyword evidence="3" id="KW-1185">Reference proteome</keyword>
<dbReference type="AlphaFoldDB" id="A0A7W7QE48"/>
<dbReference type="CDD" id="cd05374">
    <property type="entry name" value="17beta-HSD-like_SDR_c"/>
    <property type="match status" value="1"/>
</dbReference>
<dbReference type="GO" id="GO:0016491">
    <property type="term" value="F:oxidoreductase activity"/>
    <property type="evidence" value="ECO:0007669"/>
    <property type="project" value="TreeGrafter"/>
</dbReference>
<protein>
    <submittedName>
        <fullName evidence="2">NAD(P)-dependent dehydrogenase (Short-subunit alcohol dehydrogenase family)</fullName>
    </submittedName>
</protein>
<gene>
    <name evidence="2" type="ORF">FHR82_007899</name>
</gene>
<sequence>MENNRHAVLVTGASSGLGEATAIGLANAGYTVYTGVRSEENAERLAGTNPLIRPVILDVTDSGSIAAAGKLLREQTDGAGLHGLVNNAGVCVSAPLECLPVEDLRAELEVNLIGTVALTQELLPLLRMRTAVVPPAIPAGRIVNISSGIGRVAAPFLGAYAASQFAKEGVSDALRRELAPLAVSVSVIEPGAIMTPIWAKVATGARRVLNAAPDDVAESYRDRFEAFVAMNEDRARTSRTRPENVAAAVIHAMTARRPRTRYHVGPDAWAAAIASRLLPDRVLDAVVRRQFAAVAPAAGRAEQTP</sequence>
<dbReference type="EMBL" id="JACHJQ010000010">
    <property type="protein sequence ID" value="MBB4911629.1"/>
    <property type="molecule type" value="Genomic_DNA"/>
</dbReference>
<proteinExistence type="inferred from homology"/>
<dbReference type="InterPro" id="IPR002347">
    <property type="entry name" value="SDR_fam"/>
</dbReference>
<comment type="caution">
    <text evidence="2">The sequence shown here is derived from an EMBL/GenBank/DDBJ whole genome shotgun (WGS) entry which is preliminary data.</text>
</comment>
<dbReference type="InterPro" id="IPR036291">
    <property type="entry name" value="NAD(P)-bd_dom_sf"/>
</dbReference>
<dbReference type="PANTHER" id="PTHR43313">
    <property type="entry name" value="SHORT-CHAIN DEHYDROGENASE/REDUCTASE FAMILY 9C"/>
    <property type="match status" value="1"/>
</dbReference>
<name>A0A7W7QE48_9PSEU</name>
<dbReference type="Proteomes" id="UP000520767">
    <property type="component" value="Unassembled WGS sequence"/>
</dbReference>
<dbReference type="Gene3D" id="3.40.50.720">
    <property type="entry name" value="NAD(P)-binding Rossmann-like Domain"/>
    <property type="match status" value="1"/>
</dbReference>
<evidence type="ECO:0000313" key="2">
    <source>
        <dbReference type="EMBL" id="MBB4911629.1"/>
    </source>
</evidence>
<evidence type="ECO:0000256" key="1">
    <source>
        <dbReference type="RuleBase" id="RU000363"/>
    </source>
</evidence>
<dbReference type="RefSeq" id="WP_184815636.1">
    <property type="nucleotide sequence ID" value="NZ_JACHJQ010000010.1"/>
</dbReference>
<accession>A0A7W7QE48</accession>
<dbReference type="GO" id="GO:0008202">
    <property type="term" value="P:steroid metabolic process"/>
    <property type="evidence" value="ECO:0007669"/>
    <property type="project" value="TreeGrafter"/>
</dbReference>
<dbReference type="Pfam" id="PF00106">
    <property type="entry name" value="adh_short"/>
    <property type="match status" value="1"/>
</dbReference>
<evidence type="ECO:0000313" key="3">
    <source>
        <dbReference type="Proteomes" id="UP000520767"/>
    </source>
</evidence>
<dbReference type="PANTHER" id="PTHR43313:SF1">
    <property type="entry name" value="3BETA-HYDROXYSTEROID DEHYDROGENASE DHS-16"/>
    <property type="match status" value="1"/>
</dbReference>
<dbReference type="PRINTS" id="PR00081">
    <property type="entry name" value="GDHRDH"/>
</dbReference>
<comment type="similarity">
    <text evidence="1">Belongs to the short-chain dehydrogenases/reductases (SDR) family.</text>
</comment>
<dbReference type="PRINTS" id="PR00080">
    <property type="entry name" value="SDRFAMILY"/>
</dbReference>